<evidence type="ECO:0000256" key="1">
    <source>
        <dbReference type="SAM" id="SignalP"/>
    </source>
</evidence>
<dbReference type="EMBL" id="BMNG01000004">
    <property type="protein sequence ID" value="GGO42284.1"/>
    <property type="molecule type" value="Genomic_DNA"/>
</dbReference>
<name>A0ABQ2LR41_9ACTN</name>
<accession>A0ABQ2LR41</accession>
<keyword evidence="1" id="KW-0732">Signal</keyword>
<comment type="caution">
    <text evidence="2">The sequence shown here is derived from an EMBL/GenBank/DDBJ whole genome shotgun (WGS) entry which is preliminary data.</text>
</comment>
<feature type="chain" id="PRO_5045988167" description="Secreted protein" evidence="1">
    <location>
        <begin position="26"/>
        <end position="97"/>
    </location>
</feature>
<evidence type="ECO:0000313" key="3">
    <source>
        <dbReference type="Proteomes" id="UP000656881"/>
    </source>
</evidence>
<organism evidence="2 3">
    <name type="scientific">Streptomyces lasiicapitis</name>
    <dbReference type="NCBI Taxonomy" id="1923961"/>
    <lineage>
        <taxon>Bacteria</taxon>
        <taxon>Bacillati</taxon>
        <taxon>Actinomycetota</taxon>
        <taxon>Actinomycetes</taxon>
        <taxon>Kitasatosporales</taxon>
        <taxon>Streptomycetaceae</taxon>
        <taxon>Streptomyces</taxon>
    </lineage>
</organism>
<evidence type="ECO:0008006" key="4">
    <source>
        <dbReference type="Google" id="ProtNLM"/>
    </source>
</evidence>
<dbReference type="Proteomes" id="UP000656881">
    <property type="component" value="Unassembled WGS sequence"/>
</dbReference>
<reference evidence="3" key="1">
    <citation type="journal article" date="2019" name="Int. J. Syst. Evol. Microbiol.">
        <title>The Global Catalogue of Microorganisms (GCM) 10K type strain sequencing project: providing services to taxonomists for standard genome sequencing and annotation.</title>
        <authorList>
            <consortium name="The Broad Institute Genomics Platform"/>
            <consortium name="The Broad Institute Genome Sequencing Center for Infectious Disease"/>
            <person name="Wu L."/>
            <person name="Ma J."/>
        </authorList>
    </citation>
    <scope>NUCLEOTIDE SEQUENCE [LARGE SCALE GENOMIC DNA]</scope>
    <source>
        <strain evidence="3">CGMCC 4.7349</strain>
    </source>
</reference>
<gene>
    <name evidence="2" type="ORF">GCM10012286_23470</name>
</gene>
<sequence length="97" mass="9724">MKIAKAAAGVVGVALAVGAVSPAVAAPEPRGTDKQLMDSDRLSTKALKNPIEDLGVAATVRPLAKTADRLEAGRITTTHVTGAATTLSKVADVAGLH</sequence>
<protein>
    <recommendedName>
        <fullName evidence="4">Secreted protein</fullName>
    </recommendedName>
</protein>
<dbReference type="RefSeq" id="WP_164327079.1">
    <property type="nucleotide sequence ID" value="NZ_BMNG01000004.1"/>
</dbReference>
<feature type="signal peptide" evidence="1">
    <location>
        <begin position="1"/>
        <end position="25"/>
    </location>
</feature>
<evidence type="ECO:0000313" key="2">
    <source>
        <dbReference type="EMBL" id="GGO42284.1"/>
    </source>
</evidence>
<proteinExistence type="predicted"/>
<keyword evidence="3" id="KW-1185">Reference proteome</keyword>